<proteinExistence type="predicted"/>
<sequence>MDIPPIAAGAAELVDHLTHAVRRGEHLTLLVGSGLSVPAVPGVPDMIALADDYAAGRDDGELGRALAAAAAAGSAPGEVYRAYHAAFANWISGNEFDVVAQAAVLHAYQPAVRAHSALATHGVWQRLDTRVGERLEADLDAWRVPEGVAALGRLLARRPAQFGNRLLTTNFDPLIEIAIRRAGGRASPLTLTDEGTAPTPLLAADAVRIFHLHGYWRPARPAERRGMLHDPHRLRGAGPGQSAALARLLRGDTVCVIGYGGWDEAFLRALRQVGHRVTVVWALYDPDPAAADAHRERLAATLAGHRPPLVFTGVDANSLFPALADRLGVPEQPRIPRTRRRFRQRVWERELISEPTNTPPAGARALLDQLDRRFGWEFHRPEEPSGKTPDLLYWPVRLRETSSLIHAVQALAAAALSARGVSVTVCLDDFGVAQRYRYSHRFTADLRRWFALVPDAVAPEIVSLQDFVERTDVLADPSALLRPVRPWAVAREAYGERNPSLYSVLVATKVLPDVPVERLIDAGAAVLQTLLSSNARRLLTPLTIWAHLNHLLLDRPTDSVITLSGQDERAFWQLWREVFDYDLHQLCNPRAESLSNDSLMLRWRDPRELADHLTRAHALPDWDADRGYLHWLVQHAVLLPIYLTGEEAPPIGGERLDSWAAVRAAVQADPAAALGTVAARVSALYLADQGPDQ</sequence>
<comment type="caution">
    <text evidence="1">The sequence shown here is derived from an EMBL/GenBank/DDBJ whole genome shotgun (WGS) entry which is preliminary data.</text>
</comment>
<evidence type="ECO:0000313" key="1">
    <source>
        <dbReference type="EMBL" id="GGJ77005.1"/>
    </source>
</evidence>
<gene>
    <name evidence="1" type="ORF">GCM10010123_03740</name>
</gene>
<accession>A0A8J3AZ53</accession>
<dbReference type="RefSeq" id="WP_189168232.1">
    <property type="nucleotide sequence ID" value="NZ_BMQB01000001.1"/>
</dbReference>
<name>A0A8J3AZ53_9ACTN</name>
<dbReference type="EMBL" id="BMQB01000001">
    <property type="protein sequence ID" value="GGJ77005.1"/>
    <property type="molecule type" value="Genomic_DNA"/>
</dbReference>
<evidence type="ECO:0000313" key="2">
    <source>
        <dbReference type="Proteomes" id="UP000649739"/>
    </source>
</evidence>
<dbReference type="AlphaFoldDB" id="A0A8J3AZ53"/>
<evidence type="ECO:0008006" key="3">
    <source>
        <dbReference type="Google" id="ProtNLM"/>
    </source>
</evidence>
<reference evidence="1" key="1">
    <citation type="journal article" date="2014" name="Int. J. Syst. Evol. Microbiol.">
        <title>Complete genome sequence of Corynebacterium casei LMG S-19264T (=DSM 44701T), isolated from a smear-ripened cheese.</title>
        <authorList>
            <consortium name="US DOE Joint Genome Institute (JGI-PGF)"/>
            <person name="Walter F."/>
            <person name="Albersmeier A."/>
            <person name="Kalinowski J."/>
            <person name="Ruckert C."/>
        </authorList>
    </citation>
    <scope>NUCLEOTIDE SEQUENCE</scope>
    <source>
        <strain evidence="1">JCM 3090</strain>
    </source>
</reference>
<dbReference type="Pfam" id="PF13289">
    <property type="entry name" value="SIR2_2"/>
    <property type="match status" value="1"/>
</dbReference>
<dbReference type="Proteomes" id="UP000649739">
    <property type="component" value="Unassembled WGS sequence"/>
</dbReference>
<protein>
    <recommendedName>
        <fullName evidence="3">SIR2-like domain-containing protein</fullName>
    </recommendedName>
</protein>
<keyword evidence="2" id="KW-1185">Reference proteome</keyword>
<organism evidence="1 2">
    <name type="scientific">Pilimelia anulata</name>
    <dbReference type="NCBI Taxonomy" id="53371"/>
    <lineage>
        <taxon>Bacteria</taxon>
        <taxon>Bacillati</taxon>
        <taxon>Actinomycetota</taxon>
        <taxon>Actinomycetes</taxon>
        <taxon>Micromonosporales</taxon>
        <taxon>Micromonosporaceae</taxon>
        <taxon>Pilimelia</taxon>
    </lineage>
</organism>
<reference evidence="1" key="2">
    <citation type="submission" date="2020-09" db="EMBL/GenBank/DDBJ databases">
        <authorList>
            <person name="Sun Q."/>
            <person name="Ohkuma M."/>
        </authorList>
    </citation>
    <scope>NUCLEOTIDE SEQUENCE</scope>
    <source>
        <strain evidence="1">JCM 3090</strain>
    </source>
</reference>